<dbReference type="PANTHER" id="PTHR47156:SF10">
    <property type="entry name" value="E3 UBIQUITIN-PROTEIN LIGASE TRIM-21-RELATED"/>
    <property type="match status" value="1"/>
</dbReference>
<dbReference type="InterPro" id="IPR013083">
    <property type="entry name" value="Znf_RING/FYVE/PHD"/>
</dbReference>
<keyword evidence="7" id="KW-1185">Reference proteome</keyword>
<evidence type="ECO:0000256" key="1">
    <source>
        <dbReference type="ARBA" id="ARBA00022723"/>
    </source>
</evidence>
<dbReference type="PROSITE" id="PS50089">
    <property type="entry name" value="ZF_RING_2"/>
    <property type="match status" value="1"/>
</dbReference>
<keyword evidence="1" id="KW-0479">Metal-binding</keyword>
<dbReference type="PROSITE" id="PS00518">
    <property type="entry name" value="ZF_RING_1"/>
    <property type="match status" value="1"/>
</dbReference>
<feature type="domain" description="RING-type" evidence="5">
    <location>
        <begin position="20"/>
        <end position="63"/>
    </location>
</feature>
<accession>A0AAV2SD80</accession>
<keyword evidence="2 4" id="KW-0863">Zinc-finger</keyword>
<gene>
    <name evidence="6" type="ORF">MNOR_LOCUS36156</name>
</gene>
<keyword evidence="3" id="KW-0862">Zinc</keyword>
<dbReference type="Pfam" id="PF00097">
    <property type="entry name" value="zf-C3HC4"/>
    <property type="match status" value="1"/>
</dbReference>
<evidence type="ECO:0000313" key="7">
    <source>
        <dbReference type="Proteomes" id="UP001497623"/>
    </source>
</evidence>
<dbReference type="EMBL" id="CAXKWB010064009">
    <property type="protein sequence ID" value="CAL4187116.1"/>
    <property type="molecule type" value="Genomic_DNA"/>
</dbReference>
<dbReference type="GO" id="GO:0008270">
    <property type="term" value="F:zinc ion binding"/>
    <property type="evidence" value="ECO:0007669"/>
    <property type="project" value="UniProtKB-KW"/>
</dbReference>
<dbReference type="InterPro" id="IPR052667">
    <property type="entry name" value="E3_ubiquitin-ligase_RING"/>
</dbReference>
<evidence type="ECO:0000256" key="2">
    <source>
        <dbReference type="ARBA" id="ARBA00022771"/>
    </source>
</evidence>
<dbReference type="SUPFAM" id="SSF57845">
    <property type="entry name" value="B-box zinc-binding domain"/>
    <property type="match status" value="1"/>
</dbReference>
<dbReference type="InterPro" id="IPR018957">
    <property type="entry name" value="Znf_C3HC4_RING-type"/>
</dbReference>
<dbReference type="Gene3D" id="3.30.160.60">
    <property type="entry name" value="Classic Zinc Finger"/>
    <property type="match status" value="1"/>
</dbReference>
<proteinExistence type="predicted"/>
<dbReference type="SMART" id="SM00184">
    <property type="entry name" value="RING"/>
    <property type="match status" value="1"/>
</dbReference>
<dbReference type="Gene3D" id="3.30.40.10">
    <property type="entry name" value="Zinc/RING finger domain, C3HC4 (zinc finger)"/>
    <property type="match status" value="1"/>
</dbReference>
<organism evidence="6 7">
    <name type="scientific">Meganyctiphanes norvegica</name>
    <name type="common">Northern krill</name>
    <name type="synonym">Thysanopoda norvegica</name>
    <dbReference type="NCBI Taxonomy" id="48144"/>
    <lineage>
        <taxon>Eukaryota</taxon>
        <taxon>Metazoa</taxon>
        <taxon>Ecdysozoa</taxon>
        <taxon>Arthropoda</taxon>
        <taxon>Crustacea</taxon>
        <taxon>Multicrustacea</taxon>
        <taxon>Malacostraca</taxon>
        <taxon>Eumalacostraca</taxon>
        <taxon>Eucarida</taxon>
        <taxon>Euphausiacea</taxon>
        <taxon>Euphausiidae</taxon>
        <taxon>Meganyctiphanes</taxon>
    </lineage>
</organism>
<dbReference type="InterPro" id="IPR017907">
    <property type="entry name" value="Znf_RING_CS"/>
</dbReference>
<evidence type="ECO:0000256" key="3">
    <source>
        <dbReference type="ARBA" id="ARBA00022833"/>
    </source>
</evidence>
<dbReference type="PANTHER" id="PTHR47156">
    <property type="entry name" value="PROTEIN CBG20824"/>
    <property type="match status" value="1"/>
</dbReference>
<reference evidence="6 7" key="1">
    <citation type="submission" date="2024-05" db="EMBL/GenBank/DDBJ databases">
        <authorList>
            <person name="Wallberg A."/>
        </authorList>
    </citation>
    <scope>NUCLEOTIDE SEQUENCE [LARGE SCALE GENOMIC DNA]</scope>
</reference>
<dbReference type="InterPro" id="IPR000315">
    <property type="entry name" value="Znf_B-box"/>
</dbReference>
<name>A0AAV2SD80_MEGNR</name>
<protein>
    <recommendedName>
        <fullName evidence="5">RING-type domain-containing protein</fullName>
    </recommendedName>
</protein>
<comment type="caution">
    <text evidence="6">The sequence shown here is derived from an EMBL/GenBank/DDBJ whole genome shotgun (WGS) entry which is preliminary data.</text>
</comment>
<dbReference type="AlphaFoldDB" id="A0AAV2SD80"/>
<dbReference type="Proteomes" id="UP001497623">
    <property type="component" value="Unassembled WGS sequence"/>
</dbReference>
<dbReference type="SUPFAM" id="SSF57850">
    <property type="entry name" value="RING/U-box"/>
    <property type="match status" value="1"/>
</dbReference>
<sequence>MQLSCTDCGSYTSRMDFLECKVCHVPYDEEEHRPRNAPCGHELCTACISALIKDSIFECPKCRQKSKVEVPGDMPVSYGLIDVIRAFSTQSIPMSRETESRASGSAIDEMCTVHSKALTHWCFKCQIWICQECLESHTTIIDCSTTTSDKAMEDMKETNSKNIGMVISLFEENTKYMSYRIGELNDKRKEISDKRRELMEMDEKCGEELKNIGNSLEQGNMHKEKLLEAKKLVDSASSQHSLCERIKVATQRKKILHSWSVKSLGMDTPYGLLKALEEGKTVYAKMVLKDEKRNAKLTQHEEKIHLHTFLKQAVSDNSICMSFDQLQKMISMDASLVFIELSLGGSVKGRVYIRLDKELPNIRKNFIHIVTGQKGPTVAGIKFGAKDSNVIEAGSLPFSELRFTRDSIDKTKAKRGDILGYINNGYLQDLAFFSAAPPKTFDYESDWSVFGHMEAGMDVVLECYDELRSGVTVSDSGLVLEK</sequence>
<evidence type="ECO:0000313" key="6">
    <source>
        <dbReference type="EMBL" id="CAL4187116.1"/>
    </source>
</evidence>
<dbReference type="Pfam" id="PF00643">
    <property type="entry name" value="zf-B_box"/>
    <property type="match status" value="1"/>
</dbReference>
<dbReference type="InterPro" id="IPR001841">
    <property type="entry name" value="Znf_RING"/>
</dbReference>
<evidence type="ECO:0000256" key="4">
    <source>
        <dbReference type="PROSITE-ProRule" id="PRU00175"/>
    </source>
</evidence>
<evidence type="ECO:0000259" key="5">
    <source>
        <dbReference type="PROSITE" id="PS50089"/>
    </source>
</evidence>